<dbReference type="InterPro" id="IPR036856">
    <property type="entry name" value="Ald_Oxase/Xan_DH_a/b_sf"/>
</dbReference>
<dbReference type="Proteomes" id="UP001501676">
    <property type="component" value="Unassembled WGS sequence"/>
</dbReference>
<reference evidence="6" key="1">
    <citation type="journal article" date="2019" name="Int. J. Syst. Evol. Microbiol.">
        <title>The Global Catalogue of Microorganisms (GCM) 10K type strain sequencing project: providing services to taxonomists for standard genome sequencing and annotation.</title>
        <authorList>
            <consortium name="The Broad Institute Genomics Platform"/>
            <consortium name="The Broad Institute Genome Sequencing Center for Infectious Disease"/>
            <person name="Wu L."/>
            <person name="Ma J."/>
        </authorList>
    </citation>
    <scope>NUCLEOTIDE SEQUENCE [LARGE SCALE GENOMIC DNA]</scope>
    <source>
        <strain evidence="6">JCM 9458</strain>
    </source>
</reference>
<dbReference type="PANTHER" id="PTHR11908">
    <property type="entry name" value="XANTHINE DEHYDROGENASE"/>
    <property type="match status" value="1"/>
</dbReference>
<evidence type="ECO:0000259" key="4">
    <source>
        <dbReference type="SMART" id="SM01008"/>
    </source>
</evidence>
<dbReference type="RefSeq" id="WP_345730528.1">
    <property type="nucleotide sequence ID" value="NZ_BAAAYN010000031.1"/>
</dbReference>
<feature type="domain" description="Aldehyde oxidase/xanthine dehydrogenase a/b hammerhead" evidence="4">
    <location>
        <begin position="25"/>
        <end position="126"/>
    </location>
</feature>
<name>A0ABP6T3P1_9ACTN</name>
<protein>
    <submittedName>
        <fullName evidence="5">Xanthine dehydrogenase family protein molybdopterin-binding subunit</fullName>
    </submittedName>
</protein>
<comment type="caution">
    <text evidence="5">The sequence shown here is derived from an EMBL/GenBank/DDBJ whole genome shotgun (WGS) entry which is preliminary data.</text>
</comment>
<feature type="region of interest" description="Disordered" evidence="3">
    <location>
        <begin position="121"/>
        <end position="153"/>
    </location>
</feature>
<dbReference type="Pfam" id="PF20256">
    <property type="entry name" value="MoCoBD_2"/>
    <property type="match status" value="1"/>
</dbReference>
<dbReference type="Pfam" id="PF02738">
    <property type="entry name" value="MoCoBD_1"/>
    <property type="match status" value="1"/>
</dbReference>
<dbReference type="InterPro" id="IPR000674">
    <property type="entry name" value="Ald_Oxase/Xan_DH_a/b"/>
</dbReference>
<keyword evidence="2" id="KW-0560">Oxidoreductase</keyword>
<keyword evidence="6" id="KW-1185">Reference proteome</keyword>
<dbReference type="Gene3D" id="3.30.365.10">
    <property type="entry name" value="Aldehyde oxidase/xanthine dehydrogenase, molybdopterin binding domain"/>
    <property type="match status" value="5"/>
</dbReference>
<accession>A0ABP6T3P1</accession>
<evidence type="ECO:0000256" key="2">
    <source>
        <dbReference type="ARBA" id="ARBA00023002"/>
    </source>
</evidence>
<dbReference type="PANTHER" id="PTHR11908:SF132">
    <property type="entry name" value="ALDEHYDE OXIDASE 1-RELATED"/>
    <property type="match status" value="1"/>
</dbReference>
<evidence type="ECO:0000256" key="3">
    <source>
        <dbReference type="SAM" id="MobiDB-lite"/>
    </source>
</evidence>
<dbReference type="InterPro" id="IPR016208">
    <property type="entry name" value="Ald_Oxase/xanthine_DH-like"/>
</dbReference>
<dbReference type="SMART" id="SM01008">
    <property type="entry name" value="Ald_Xan_dh_C"/>
    <property type="match status" value="1"/>
</dbReference>
<evidence type="ECO:0000256" key="1">
    <source>
        <dbReference type="ARBA" id="ARBA00022505"/>
    </source>
</evidence>
<proteinExistence type="predicted"/>
<organism evidence="5 6">
    <name type="scientific">Cryptosporangium minutisporangium</name>
    <dbReference type="NCBI Taxonomy" id="113569"/>
    <lineage>
        <taxon>Bacteria</taxon>
        <taxon>Bacillati</taxon>
        <taxon>Actinomycetota</taxon>
        <taxon>Actinomycetes</taxon>
        <taxon>Cryptosporangiales</taxon>
        <taxon>Cryptosporangiaceae</taxon>
        <taxon>Cryptosporangium</taxon>
    </lineage>
</organism>
<dbReference type="SUPFAM" id="SSF54665">
    <property type="entry name" value="CO dehydrogenase molybdoprotein N-domain-like"/>
    <property type="match status" value="1"/>
</dbReference>
<gene>
    <name evidence="5" type="ORF">GCM10020369_48930</name>
</gene>
<evidence type="ECO:0000313" key="6">
    <source>
        <dbReference type="Proteomes" id="UP001501676"/>
    </source>
</evidence>
<dbReference type="Pfam" id="PF01315">
    <property type="entry name" value="Ald_Xan_dh_C"/>
    <property type="match status" value="1"/>
</dbReference>
<dbReference type="Gene3D" id="3.90.1170.50">
    <property type="entry name" value="Aldehyde oxidase/xanthine dehydrogenase, a/b hammerhead"/>
    <property type="match status" value="1"/>
</dbReference>
<keyword evidence="1" id="KW-0500">Molybdenum</keyword>
<dbReference type="InterPro" id="IPR046867">
    <property type="entry name" value="AldOxase/xan_DH_MoCoBD2"/>
</dbReference>
<sequence length="699" mass="74384">MTTAPTRPGSIGTPVARIEGPLKVTGAARYAVEYPMENVAYAWVVQSPVARGVLTAIDTPDDDDVLATLWHGNAPKLRRSDDPELQVLQSSRISYRGQVVALVVAETLEAARRGAQSVRLSITEEEHDAELTADHPGLYTPEKLNTGDPADTSQGDVEAALAAAAASVDVTYSTTALHPNPMEPHATTAFWVGDDLVLYDSNQGPSAIAKQVARVFGLDVGQVHVVTEHVGGGFGSKGSTRPNTILAAMAAQVVDIPVRLALPRQALFSMVGHRTPTIQRVRLGATADGVLTAIAHDVVEQTSTLYEYAEQPAVVTRHMYAAPNRRTSHRLTRLDMPTPRWMRAPGEAPGMLALECAIDELAATLEIDPIELRVRNEPDVEPEDGTPFSSRQYLECLRLGAERFGWGGRDPRPRQRREGNWWIGTGVAGAAYPSMVLPSTASATMDATGAVTVDVAAVDIGTGARTILHQVAADALGVALERVTVRIGDSALPKASIAGGSSGAASWGWAVDGACRALREQLSRLTGPVPAEGLTATFDATPQVKARENAGKHAFGAHFAEVRVDADTGEVRVSRLFGAYAVGRVLNPRTARSQFIGAMTMGMGMALHEESVLDPSTGDWVNHDLAEYHVPVHADVEWIDAAWIDEDDPAVNPLGVKGIGEIGIVGSPAAIVNAIHHATGVRVRDLPVRLDKLLTDPAF</sequence>
<dbReference type="InterPro" id="IPR008274">
    <property type="entry name" value="AldOxase/xan_DH_MoCoBD1"/>
</dbReference>
<dbReference type="EMBL" id="BAAAYN010000031">
    <property type="protein sequence ID" value="GAA3391342.1"/>
    <property type="molecule type" value="Genomic_DNA"/>
</dbReference>
<dbReference type="InterPro" id="IPR037165">
    <property type="entry name" value="AldOxase/xan_DH_Mopterin-bd_sf"/>
</dbReference>
<dbReference type="SUPFAM" id="SSF56003">
    <property type="entry name" value="Molybdenum cofactor-binding domain"/>
    <property type="match status" value="1"/>
</dbReference>
<evidence type="ECO:0000313" key="5">
    <source>
        <dbReference type="EMBL" id="GAA3391342.1"/>
    </source>
</evidence>